<dbReference type="Proteomes" id="UP000673975">
    <property type="component" value="Unassembled WGS sequence"/>
</dbReference>
<keyword evidence="1" id="KW-0812">Transmembrane</keyword>
<comment type="caution">
    <text evidence="2">The sequence shown here is derived from an EMBL/GenBank/DDBJ whole genome shotgun (WGS) entry which is preliminary data.</text>
</comment>
<keyword evidence="3" id="KW-1185">Reference proteome</keyword>
<dbReference type="RefSeq" id="WP_210510958.1">
    <property type="nucleotide sequence ID" value="NZ_JAFIDN010000003.1"/>
</dbReference>
<sequence>MKKYLRPGLLFLALLLLFTLPDPGTMRTPVLDGILIAVLILIPLHLIVADKTSTDPHHALSCWIIGIAGVVLTGIFWFRITAGSYGMEMGLTIRILKTFFFWIPAALFAILYRSEGESWIPGKRSVILIRLLVAVAAGLIGLAASEILRDRIDRVPLEDALVHVERQLPDGNHRINFKHEKSVLHLDVIFDSSFTEPNIHSLQRIRAIAGQASRLTRRHDTDSLKLRIRRNAAELAAMSSPDPETDRPTDRLRINYSGTGLSSLPEPGDLDLLPDVIHAISRPKNLEAALDGTTLVLRWTGKPENPLETRHDPLIVPDIIHDWRWASICARRAVRLFNDLESVRLDMPGHSVTVAADSVDGAFHFKQHVPVPDVSVTIQIFDNEEMPELPEAAGNAPLRLVGGEGDFDTRHNRSGPLWPWQMTILSGYRFYIIDIEDEGTVHFVIYPTGQPEEARWTKLQPGQTKQLYSVYLRNLNSPRPQKETDKGALKSVRRFLKEAGVIPP</sequence>
<evidence type="ECO:0000313" key="2">
    <source>
        <dbReference type="EMBL" id="MBP3192062.1"/>
    </source>
</evidence>
<protein>
    <submittedName>
        <fullName evidence="2">Uncharacterized protein</fullName>
    </submittedName>
</protein>
<keyword evidence="1" id="KW-0472">Membrane</keyword>
<feature type="transmembrane region" description="Helical" evidence="1">
    <location>
        <begin position="125"/>
        <end position="144"/>
    </location>
</feature>
<organism evidence="2 3">
    <name type="scientific">Natronogracilivirga saccharolytica</name>
    <dbReference type="NCBI Taxonomy" id="2812953"/>
    <lineage>
        <taxon>Bacteria</taxon>
        <taxon>Pseudomonadati</taxon>
        <taxon>Balneolota</taxon>
        <taxon>Balneolia</taxon>
        <taxon>Balneolales</taxon>
        <taxon>Cyclonatronaceae</taxon>
        <taxon>Natronogracilivirga</taxon>
    </lineage>
</organism>
<feature type="transmembrane region" description="Helical" evidence="1">
    <location>
        <begin position="92"/>
        <end position="113"/>
    </location>
</feature>
<dbReference type="EMBL" id="JAFIDN010000003">
    <property type="protein sequence ID" value="MBP3192062.1"/>
    <property type="molecule type" value="Genomic_DNA"/>
</dbReference>
<evidence type="ECO:0000256" key="1">
    <source>
        <dbReference type="SAM" id="Phobius"/>
    </source>
</evidence>
<reference evidence="2" key="1">
    <citation type="submission" date="2021-02" db="EMBL/GenBank/DDBJ databases">
        <title>Natronogracilivirga saccharolytica gen. nov. sp. nov. a new anaerobic, haloalkiliphilic carbohydrate-fermenting bacterium from soda lake and proposing of Cyclonatronumiaceae fam. nov. in the phylum Balneolaeota.</title>
        <authorList>
            <person name="Zhilina T.N."/>
            <person name="Sorokin D.Y."/>
            <person name="Zavarzina D.G."/>
            <person name="Toshchakov S.V."/>
            <person name="Kublanov I.V."/>
        </authorList>
    </citation>
    <scope>NUCLEOTIDE SEQUENCE</scope>
    <source>
        <strain evidence="2">Z-1702</strain>
    </source>
</reference>
<evidence type="ECO:0000313" key="3">
    <source>
        <dbReference type="Proteomes" id="UP000673975"/>
    </source>
</evidence>
<accession>A0A8J7UV01</accession>
<feature type="transmembrane region" description="Helical" evidence="1">
    <location>
        <begin position="31"/>
        <end position="48"/>
    </location>
</feature>
<gene>
    <name evidence="2" type="ORF">NATSA_05245</name>
</gene>
<dbReference type="AlphaFoldDB" id="A0A8J7UV01"/>
<proteinExistence type="predicted"/>
<name>A0A8J7UV01_9BACT</name>
<feature type="transmembrane region" description="Helical" evidence="1">
    <location>
        <begin position="60"/>
        <end position="80"/>
    </location>
</feature>
<keyword evidence="1" id="KW-1133">Transmembrane helix</keyword>